<gene>
    <name evidence="10" type="primary">Myss_0</name>
    <name evidence="10" type="ORF">NOTJUL_R04980</name>
</gene>
<evidence type="ECO:0000256" key="1">
    <source>
        <dbReference type="ARBA" id="ARBA00008314"/>
    </source>
</evidence>
<dbReference type="FunFam" id="1.20.120.720:FF:000001">
    <property type="entry name" value="Myosin heavy chain, muscle"/>
    <property type="match status" value="1"/>
</dbReference>
<evidence type="ECO:0000256" key="3">
    <source>
        <dbReference type="ARBA" id="ARBA00022840"/>
    </source>
</evidence>
<dbReference type="Gene3D" id="1.20.120.720">
    <property type="entry name" value="Myosin VI head, motor domain, U50 subdomain"/>
    <property type="match status" value="1"/>
</dbReference>
<comment type="similarity">
    <text evidence="1 8">Belongs to the TRAFAC class myosin-kinesin ATPase superfamily. Myosin family.</text>
</comment>
<dbReference type="PROSITE" id="PS51456">
    <property type="entry name" value="MYOSIN_MOTOR"/>
    <property type="match status" value="1"/>
</dbReference>
<dbReference type="FunFam" id="1.10.10.820:FF:000001">
    <property type="entry name" value="Myosin heavy chain"/>
    <property type="match status" value="1"/>
</dbReference>
<dbReference type="InterPro" id="IPR027417">
    <property type="entry name" value="P-loop_NTPase"/>
</dbReference>
<dbReference type="PRINTS" id="PR00193">
    <property type="entry name" value="MYOSINHEAVY"/>
</dbReference>
<dbReference type="OrthoDB" id="312459at2759"/>
<dbReference type="GO" id="GO:0016459">
    <property type="term" value="C:myosin complex"/>
    <property type="evidence" value="ECO:0007669"/>
    <property type="project" value="UniProtKB-KW"/>
</dbReference>
<dbReference type="SMART" id="SM00242">
    <property type="entry name" value="MYSc"/>
    <property type="match status" value="1"/>
</dbReference>
<keyword evidence="2 8" id="KW-0547">Nucleotide-binding</keyword>
<dbReference type="Gene3D" id="1.10.10.820">
    <property type="match status" value="1"/>
</dbReference>
<dbReference type="CDD" id="cd01377">
    <property type="entry name" value="MYSc_class_II"/>
    <property type="match status" value="1"/>
</dbReference>
<protein>
    <submittedName>
        <fullName evidence="10">MYSS protein</fullName>
    </submittedName>
</protein>
<keyword evidence="11" id="KW-1185">Reference proteome</keyword>
<dbReference type="Proteomes" id="UP000531559">
    <property type="component" value="Unassembled WGS sequence"/>
</dbReference>
<dbReference type="Gene3D" id="3.40.850.10">
    <property type="entry name" value="Kinesin motor domain"/>
    <property type="match status" value="1"/>
</dbReference>
<dbReference type="PANTHER" id="PTHR13140:SF857">
    <property type="entry name" value="MYOSIN-11"/>
    <property type="match status" value="1"/>
</dbReference>
<reference evidence="10 11" key="1">
    <citation type="submission" date="2019-09" db="EMBL/GenBank/DDBJ databases">
        <title>Bird 10,000 Genomes (B10K) Project - Family phase.</title>
        <authorList>
            <person name="Zhang G."/>
        </authorList>
    </citation>
    <scope>NUCLEOTIDE SEQUENCE [LARGE SCALE GENOMIC DNA]</scope>
    <source>
        <strain evidence="10">B10K-MSB-01</strain>
    </source>
</reference>
<dbReference type="GO" id="GO:0000146">
    <property type="term" value="F:microfilament motor activity"/>
    <property type="evidence" value="ECO:0007669"/>
    <property type="project" value="TreeGrafter"/>
</dbReference>
<dbReference type="GO" id="GO:0051015">
    <property type="term" value="F:actin filament binding"/>
    <property type="evidence" value="ECO:0007669"/>
    <property type="project" value="TreeGrafter"/>
</dbReference>
<dbReference type="InterPro" id="IPR036961">
    <property type="entry name" value="Kinesin_motor_dom_sf"/>
</dbReference>
<dbReference type="PANTHER" id="PTHR13140">
    <property type="entry name" value="MYOSIN"/>
    <property type="match status" value="1"/>
</dbReference>
<dbReference type="GO" id="GO:0005737">
    <property type="term" value="C:cytoplasm"/>
    <property type="evidence" value="ECO:0007669"/>
    <property type="project" value="TreeGrafter"/>
</dbReference>
<evidence type="ECO:0000313" key="11">
    <source>
        <dbReference type="Proteomes" id="UP000531559"/>
    </source>
</evidence>
<evidence type="ECO:0000256" key="4">
    <source>
        <dbReference type="ARBA" id="ARBA00023054"/>
    </source>
</evidence>
<feature type="binding site" evidence="8">
    <location>
        <begin position="120"/>
        <end position="127"/>
    </location>
    <ligand>
        <name>ATP</name>
        <dbReference type="ChEBI" id="CHEBI:30616"/>
    </ligand>
</feature>
<accession>A0A7K7WJE9</accession>
<dbReference type="Gene3D" id="1.20.58.530">
    <property type="match status" value="1"/>
</dbReference>
<evidence type="ECO:0000256" key="2">
    <source>
        <dbReference type="ARBA" id="ARBA00022741"/>
    </source>
</evidence>
<evidence type="ECO:0000256" key="5">
    <source>
        <dbReference type="ARBA" id="ARBA00023123"/>
    </source>
</evidence>
<evidence type="ECO:0000313" key="10">
    <source>
        <dbReference type="EMBL" id="NXA53404.1"/>
    </source>
</evidence>
<dbReference type="GO" id="GO:0007015">
    <property type="term" value="P:actin filament organization"/>
    <property type="evidence" value="ECO:0007669"/>
    <property type="project" value="TreeGrafter"/>
</dbReference>
<dbReference type="Pfam" id="PF00063">
    <property type="entry name" value="Myosin_head"/>
    <property type="match status" value="1"/>
</dbReference>
<keyword evidence="7 8" id="KW-0009">Actin-binding</keyword>
<name>A0A7K7WJE9_9AVES</name>
<dbReference type="GO" id="GO:0005524">
    <property type="term" value="F:ATP binding"/>
    <property type="evidence" value="ECO:0007669"/>
    <property type="project" value="UniProtKB-UniRule"/>
</dbReference>
<evidence type="ECO:0000256" key="8">
    <source>
        <dbReference type="PROSITE-ProRule" id="PRU00782"/>
    </source>
</evidence>
<evidence type="ECO:0000256" key="7">
    <source>
        <dbReference type="ARBA" id="ARBA00023203"/>
    </source>
</evidence>
<keyword evidence="4" id="KW-0175">Coiled coil</keyword>
<feature type="domain" description="Myosin motor" evidence="9">
    <location>
        <begin position="58"/>
        <end position="566"/>
    </location>
</feature>
<proteinExistence type="inferred from homology"/>
<comment type="caution">
    <text evidence="10">The sequence shown here is derived from an EMBL/GenBank/DDBJ whole genome shotgun (WGS) entry which is preliminary data.</text>
</comment>
<dbReference type="FunFam" id="1.20.58.530:FF:000001">
    <property type="entry name" value="Myosin heavy chain"/>
    <property type="match status" value="1"/>
</dbReference>
<keyword evidence="3 8" id="KW-0067">ATP-binding</keyword>
<comment type="caution">
    <text evidence="8">Lacks conserved residue(s) required for the propagation of feature annotation.</text>
</comment>
<dbReference type="GO" id="GO:0016020">
    <property type="term" value="C:membrane"/>
    <property type="evidence" value="ECO:0007669"/>
    <property type="project" value="TreeGrafter"/>
</dbReference>
<evidence type="ECO:0000259" key="9">
    <source>
        <dbReference type="PROSITE" id="PS51456"/>
    </source>
</evidence>
<feature type="non-terminal residue" evidence="10">
    <location>
        <position position="1"/>
    </location>
</feature>
<dbReference type="SUPFAM" id="SSF52540">
    <property type="entry name" value="P-loop containing nucleoside triphosphate hydrolases"/>
    <property type="match status" value="1"/>
</dbReference>
<dbReference type="AlphaFoldDB" id="A0A7K7WJE9"/>
<dbReference type="GO" id="GO:0003012">
    <property type="term" value="P:muscle system process"/>
    <property type="evidence" value="ECO:0007669"/>
    <property type="project" value="UniProtKB-ARBA"/>
</dbReference>
<keyword evidence="6 8" id="KW-0505">Motor protein</keyword>
<evidence type="ECO:0000256" key="6">
    <source>
        <dbReference type="ARBA" id="ARBA00023175"/>
    </source>
</evidence>
<organism evidence="10 11">
    <name type="scientific">Nothocercus julius</name>
    <dbReference type="NCBI Taxonomy" id="2585813"/>
    <lineage>
        <taxon>Eukaryota</taxon>
        <taxon>Metazoa</taxon>
        <taxon>Chordata</taxon>
        <taxon>Craniata</taxon>
        <taxon>Vertebrata</taxon>
        <taxon>Euteleostomi</taxon>
        <taxon>Archelosauria</taxon>
        <taxon>Archosauria</taxon>
        <taxon>Dinosauria</taxon>
        <taxon>Saurischia</taxon>
        <taxon>Theropoda</taxon>
        <taxon>Coelurosauria</taxon>
        <taxon>Aves</taxon>
        <taxon>Palaeognathae</taxon>
        <taxon>Tinamiformes</taxon>
        <taxon>Tinamidae</taxon>
        <taxon>Nothocercus</taxon>
    </lineage>
</organism>
<feature type="non-terminal residue" evidence="10">
    <location>
        <position position="566"/>
    </location>
</feature>
<sequence>MASSDAEMAVFGEAAPYLRKSEKERIEAQNKPFDAKSSVFVAHPKESFPTCSLLSLQTYSGLFCVTVNPYKWLPVYNPEVVLAYRGKKRQEAPPHIFSISDNAYQFMLTDRENQSILITGESGAGKTVNTKRVIQYFATIAASGEKKKEEQSGKMQGTLEDQIISANPLLEAFGNAKTVRNDNSSRFGKFIRIHFGATGKLASADIETYLLEKSRVTFQLKAERSYHIFYQVTSNKKPELIEMLLITTNPYDFPFVSQGEITVPSIDDKEELMATDSAIDILGFTADEKTAIYKLTGAVMHYGNLKFKQKQREEQAEPDGTEVADKAAYLMGLNSADMLKALCYPRVKVGNEYVTKGQTVQQVHNAVGALAKAVYERMFLWMVVRINQQLDTKQPRQYFIGVLDIAGFEIFDFNSFEQLCINFTNEKLQQFFNHHMFVLEQEEYKKEGIEWTFIDFGMDLAACIELIEKPMGIFSILEEECMFPKATDTSFKNKLYDQHLGKSSNFQKPKPTKGKTEAHFSLIHYAGTVDYNITGWLEKNKDPLNETVIGLYQKSSLKTLALLFAN</sequence>
<keyword evidence="5 8" id="KW-0518">Myosin</keyword>
<dbReference type="FunFam" id="3.40.850.10:FF:000115">
    <property type="entry name" value="Myosin heavy polypeptide 6"/>
    <property type="match status" value="1"/>
</dbReference>
<dbReference type="InterPro" id="IPR001609">
    <property type="entry name" value="Myosin_head_motor_dom-like"/>
</dbReference>
<dbReference type="EMBL" id="VZSV01000170">
    <property type="protein sequence ID" value="NXA53404.1"/>
    <property type="molecule type" value="Genomic_DNA"/>
</dbReference>